<evidence type="ECO:0000256" key="1">
    <source>
        <dbReference type="ARBA" id="ARBA00004141"/>
    </source>
</evidence>
<dbReference type="Proteomes" id="UP000077002">
    <property type="component" value="Unassembled WGS sequence"/>
</dbReference>
<feature type="domain" description="Major facilitator superfamily (MFS) profile" evidence="8">
    <location>
        <begin position="43"/>
        <end position="563"/>
    </location>
</feature>
<evidence type="ECO:0000256" key="5">
    <source>
        <dbReference type="ARBA" id="ARBA00023136"/>
    </source>
</evidence>
<evidence type="ECO:0000313" key="10">
    <source>
        <dbReference type="Proteomes" id="UP000077002"/>
    </source>
</evidence>
<feature type="transmembrane region" description="Helical" evidence="7">
    <location>
        <begin position="115"/>
        <end position="134"/>
    </location>
</feature>
<evidence type="ECO:0000313" key="9">
    <source>
        <dbReference type="EMBL" id="OAG45117.1"/>
    </source>
</evidence>
<evidence type="ECO:0000256" key="2">
    <source>
        <dbReference type="ARBA" id="ARBA00022448"/>
    </source>
</evidence>
<feature type="transmembrane region" description="Helical" evidence="7">
    <location>
        <begin position="317"/>
        <end position="341"/>
    </location>
</feature>
<feature type="compositionally biased region" description="Basic and acidic residues" evidence="6">
    <location>
        <begin position="581"/>
        <end position="595"/>
    </location>
</feature>
<dbReference type="Pfam" id="PF06609">
    <property type="entry name" value="TRI12"/>
    <property type="match status" value="1"/>
</dbReference>
<feature type="transmembrane region" description="Helical" evidence="7">
    <location>
        <begin position="409"/>
        <end position="432"/>
    </location>
</feature>
<dbReference type="GeneID" id="34595647"/>
<dbReference type="InterPro" id="IPR005829">
    <property type="entry name" value="Sugar_transporter_CS"/>
</dbReference>
<feature type="transmembrane region" description="Helical" evidence="7">
    <location>
        <begin position="86"/>
        <end position="108"/>
    </location>
</feature>
<evidence type="ECO:0000256" key="4">
    <source>
        <dbReference type="ARBA" id="ARBA00022989"/>
    </source>
</evidence>
<feature type="transmembrane region" description="Helical" evidence="7">
    <location>
        <begin position="173"/>
        <end position="192"/>
    </location>
</feature>
<accession>A0A177FLM6</accession>
<dbReference type="SUPFAM" id="SSF103473">
    <property type="entry name" value="MFS general substrate transporter"/>
    <property type="match status" value="1"/>
</dbReference>
<dbReference type="InterPro" id="IPR020846">
    <property type="entry name" value="MFS_dom"/>
</dbReference>
<keyword evidence="10" id="KW-1185">Reference proteome</keyword>
<feature type="transmembrane region" description="Helical" evidence="7">
    <location>
        <begin position="204"/>
        <end position="226"/>
    </location>
</feature>
<organism evidence="9 10">
    <name type="scientific">Fonsecaea monophora</name>
    <dbReference type="NCBI Taxonomy" id="254056"/>
    <lineage>
        <taxon>Eukaryota</taxon>
        <taxon>Fungi</taxon>
        <taxon>Dikarya</taxon>
        <taxon>Ascomycota</taxon>
        <taxon>Pezizomycotina</taxon>
        <taxon>Eurotiomycetes</taxon>
        <taxon>Chaetothyriomycetidae</taxon>
        <taxon>Chaetothyriales</taxon>
        <taxon>Herpotrichiellaceae</taxon>
        <taxon>Fonsecaea</taxon>
    </lineage>
</organism>
<dbReference type="PROSITE" id="PS50850">
    <property type="entry name" value="MFS"/>
    <property type="match status" value="1"/>
</dbReference>
<evidence type="ECO:0000256" key="3">
    <source>
        <dbReference type="ARBA" id="ARBA00022692"/>
    </source>
</evidence>
<dbReference type="GO" id="GO:0022857">
    <property type="term" value="F:transmembrane transporter activity"/>
    <property type="evidence" value="ECO:0007669"/>
    <property type="project" value="InterPro"/>
</dbReference>
<feature type="transmembrane region" description="Helical" evidence="7">
    <location>
        <begin position="386"/>
        <end position="403"/>
    </location>
</feature>
<dbReference type="GO" id="GO:0005886">
    <property type="term" value="C:plasma membrane"/>
    <property type="evidence" value="ECO:0007669"/>
    <property type="project" value="TreeGrafter"/>
</dbReference>
<sequence>MAPDQKQELHLTQIQHLEGHVQEIDEDPHRLALEDNPEEAPRVEWSVILAVFFLGLSFVGPVAMGFLMMSSVLVQIGTELGDLTPIVWMVGGWSIAASVSFSIAGALSDIFGRRWIVLSSQLFCIIGSIVAVTAHKTVTLVPAETLIGVGCGVSWTAVAGIQELLPNKYRGIGMAWTELPINIPWGTAAVIFANLLTEHASWRWIYYIAIIYNVISLVGIAVFYFPPTRPQEDYEKSRWKEFLELDWIGAILYAGGLTVFLLGFSWTGQSGHAWASASVIAPIIIGFVALTACLVYDFTLAKAPLFPWELMRDFRDYTAYLVIIFVAGMIFVAMAGLGPQASLYMFSHDPMEIGLIALPYGFMLNVTASLIPALVHKIGYIKYQMIALLVSQTLFVALYAVAVPRNKSAWMAFLCFGQTPFSGITGLAYIAAGLNVKQKHLGIAMGLIGTFRCAGGSVGNAIFSTILNSVLDGQLAPRITNAATANGFATSGLETLIPAVLEDGAGVPGVLEAVPDITPEVVAAVQQAFKEAYGYAFKQVFYATIPFGVIAIACAAVLNDPSKYLTNHVAVHMRKTVLDHHGHDNEQTAEHKNSEKAAPIEPRE</sequence>
<feature type="transmembrane region" description="Helical" evidence="7">
    <location>
        <begin position="47"/>
        <end position="74"/>
    </location>
</feature>
<feature type="region of interest" description="Disordered" evidence="6">
    <location>
        <begin position="581"/>
        <end position="604"/>
    </location>
</feature>
<comment type="subcellular location">
    <subcellularLocation>
        <location evidence="1">Membrane</location>
        <topology evidence="1">Multi-pass membrane protein</topology>
    </subcellularLocation>
</comment>
<keyword evidence="2" id="KW-0813">Transport</keyword>
<protein>
    <recommendedName>
        <fullName evidence="8">Major facilitator superfamily (MFS) profile domain-containing protein</fullName>
    </recommendedName>
</protein>
<dbReference type="AlphaFoldDB" id="A0A177FLM6"/>
<reference evidence="9 10" key="1">
    <citation type="submission" date="2016-03" db="EMBL/GenBank/DDBJ databases">
        <title>Draft genome sequence of the Fonsecaea monophora CBS 269.37.</title>
        <authorList>
            <person name="Bombassaro A."/>
            <person name="Vinicius W.A."/>
            <person name="De Hoog S."/>
            <person name="Sun J."/>
            <person name="Souza E.M."/>
            <person name="Raittz R.T."/>
            <person name="Costa F."/>
            <person name="Leao A.C."/>
            <person name="Tadra-Sfeir M.Z."/>
            <person name="Baura V."/>
            <person name="Balsanelli E."/>
            <person name="Pedrosa F.O."/>
            <person name="Moreno L.F."/>
            <person name="Steffens M.B."/>
            <person name="Xi L."/>
            <person name="Bocca A.L."/>
            <person name="Felipe M.S."/>
            <person name="Teixeira M."/>
            <person name="Telles Filho F.Q."/>
            <person name="Azevedo C.M."/>
            <person name="Gomes R."/>
            <person name="Vicente V.A."/>
        </authorList>
    </citation>
    <scope>NUCLEOTIDE SEQUENCE [LARGE SCALE GENOMIC DNA]</scope>
    <source>
        <strain evidence="9 10">CBS 269.37</strain>
    </source>
</reference>
<gene>
    <name evidence="9" type="ORF">AYO21_00465</name>
</gene>
<dbReference type="InterPro" id="IPR010573">
    <property type="entry name" value="MFS_Str1/Tri12-like"/>
</dbReference>
<feature type="transmembrane region" description="Helical" evidence="7">
    <location>
        <begin position="247"/>
        <end position="267"/>
    </location>
</feature>
<comment type="caution">
    <text evidence="9">The sequence shown here is derived from an EMBL/GenBank/DDBJ whole genome shotgun (WGS) entry which is preliminary data.</text>
</comment>
<dbReference type="PANTHER" id="PTHR23501:SF109">
    <property type="entry name" value="MAJOR FACILITATOR SUPERFAMILY (MFS) PROFILE DOMAIN-CONTAINING PROTEIN-RELATED"/>
    <property type="match status" value="1"/>
</dbReference>
<feature type="transmembrane region" description="Helical" evidence="7">
    <location>
        <begin position="140"/>
        <end position="161"/>
    </location>
</feature>
<proteinExistence type="predicted"/>
<feature type="transmembrane region" description="Helical" evidence="7">
    <location>
        <begin position="353"/>
        <end position="374"/>
    </location>
</feature>
<evidence type="ECO:0000256" key="6">
    <source>
        <dbReference type="SAM" id="MobiDB-lite"/>
    </source>
</evidence>
<feature type="transmembrane region" description="Helical" evidence="7">
    <location>
        <begin position="273"/>
        <end position="296"/>
    </location>
</feature>
<evidence type="ECO:0000259" key="8">
    <source>
        <dbReference type="PROSITE" id="PS50850"/>
    </source>
</evidence>
<dbReference type="RefSeq" id="XP_022517069.1">
    <property type="nucleotide sequence ID" value="XM_022650455.1"/>
</dbReference>
<dbReference type="PANTHER" id="PTHR23501">
    <property type="entry name" value="MAJOR FACILITATOR SUPERFAMILY"/>
    <property type="match status" value="1"/>
</dbReference>
<feature type="transmembrane region" description="Helical" evidence="7">
    <location>
        <begin position="540"/>
        <end position="558"/>
    </location>
</feature>
<dbReference type="OrthoDB" id="2587356at2759"/>
<keyword evidence="3 7" id="KW-0812">Transmembrane</keyword>
<name>A0A177FLM6_9EURO</name>
<dbReference type="EMBL" id="LVKK01000002">
    <property type="protein sequence ID" value="OAG45117.1"/>
    <property type="molecule type" value="Genomic_DNA"/>
</dbReference>
<dbReference type="InterPro" id="IPR036259">
    <property type="entry name" value="MFS_trans_sf"/>
</dbReference>
<dbReference type="PROSITE" id="PS00216">
    <property type="entry name" value="SUGAR_TRANSPORT_1"/>
    <property type="match status" value="1"/>
</dbReference>
<keyword evidence="5 7" id="KW-0472">Membrane</keyword>
<evidence type="ECO:0000256" key="7">
    <source>
        <dbReference type="SAM" id="Phobius"/>
    </source>
</evidence>
<keyword evidence="4 7" id="KW-1133">Transmembrane helix</keyword>
<dbReference type="Gene3D" id="1.20.1250.20">
    <property type="entry name" value="MFS general substrate transporter like domains"/>
    <property type="match status" value="2"/>
</dbReference>